<accession>A0A4Q5AGH7</accession>
<dbReference type="RefSeq" id="WP_129853681.1">
    <property type="nucleotide sequence ID" value="NZ_RYUQ01000002.1"/>
</dbReference>
<protein>
    <submittedName>
        <fullName evidence="2">Phage portal protein</fullName>
    </submittedName>
</protein>
<feature type="compositionally biased region" description="Polar residues" evidence="1">
    <location>
        <begin position="421"/>
        <end position="436"/>
    </location>
</feature>
<comment type="caution">
    <text evidence="2">The sequence shown here is derived from an EMBL/GenBank/DDBJ whole genome shotgun (WGS) entry which is preliminary data.</text>
</comment>
<gene>
    <name evidence="2" type="ORF">PG2032B_1076</name>
</gene>
<reference evidence="2 3" key="1">
    <citation type="submission" date="2018-12" db="EMBL/GenBank/DDBJ databases">
        <title>Unveiling genomic diversity among members of the Bifidobacterium pseudolongum species, a widely distributed gut commensal of the animal kingdom.</title>
        <authorList>
            <person name="Lugli G.A."/>
            <person name="Duranti S."/>
            <person name="Albert K."/>
            <person name="Mancabelli L."/>
            <person name="Napoli S."/>
            <person name="Viappiani A."/>
            <person name="Anzalone R."/>
            <person name="Longhi G."/>
            <person name="Milani C."/>
            <person name="Turroni F."/>
            <person name="Alessandri G."/>
            <person name="Sela D.A."/>
            <person name="Van Sinderen D."/>
            <person name="Ventura M."/>
        </authorList>
    </citation>
    <scope>NUCLEOTIDE SEQUENCE [LARGE SCALE GENOMIC DNA]</scope>
    <source>
        <strain evidence="2 3">2032B</strain>
    </source>
</reference>
<feature type="region of interest" description="Disordered" evidence="1">
    <location>
        <begin position="417"/>
        <end position="436"/>
    </location>
</feature>
<organism evidence="2 3">
    <name type="scientific">Bifidobacterium pseudolongum subsp. globosum</name>
    <dbReference type="NCBI Taxonomy" id="1690"/>
    <lineage>
        <taxon>Bacteria</taxon>
        <taxon>Bacillati</taxon>
        <taxon>Actinomycetota</taxon>
        <taxon>Actinomycetes</taxon>
        <taxon>Bifidobacteriales</taxon>
        <taxon>Bifidobacteriaceae</taxon>
        <taxon>Bifidobacterium</taxon>
    </lineage>
</organism>
<name>A0A4Q5AGH7_9BIFI</name>
<dbReference type="InterPro" id="IPR006944">
    <property type="entry name" value="Phage/GTA_portal"/>
</dbReference>
<dbReference type="AlphaFoldDB" id="A0A4Q5AGH7"/>
<dbReference type="Proteomes" id="UP000292535">
    <property type="component" value="Unassembled WGS sequence"/>
</dbReference>
<sequence length="436" mass="48314">MGLLTDWLTRSPAMLAIKTAQQPDPAPTMPPPASSIPDDTINWATTSLDWTADAYGTYCREYAVRIVVDFITRNIASLPFKVYEKDSNGDPREVHDGALADLMARPSRVAGMSRYRFIAALLRDMLIDDRWLCRLTYEDRSGRFELRRIPPDKWAMHVNGLGEPVSVRIGDATGMRVTVRLPDPSVVMDVGYLDGLGQCSPIVGVLRPLLAEARAMEDYRKKLASNGAQVPAYVYRPKEMPWETQEDYDAFTQSLRAFSKGGGSEGMWPTLKDGMEIRTLDNLFKPVDMNDLEARDRISIAVANAFQISPENLGLREGTNSNIAAYKEKLWNVELMPYLVALEEALNLTLPDAVGEPDHYIKANIDAKLRGTMSEQYQALSTATGRPFMTTNQARRILDMPAIDGGDELITPLNVLAGGQPSPQDGGRTQNAQQGT</sequence>
<dbReference type="Pfam" id="PF04860">
    <property type="entry name" value="Phage_portal"/>
    <property type="match status" value="1"/>
</dbReference>
<evidence type="ECO:0000256" key="1">
    <source>
        <dbReference type="SAM" id="MobiDB-lite"/>
    </source>
</evidence>
<evidence type="ECO:0000313" key="2">
    <source>
        <dbReference type="EMBL" id="RYQ26480.1"/>
    </source>
</evidence>
<evidence type="ECO:0000313" key="3">
    <source>
        <dbReference type="Proteomes" id="UP000292535"/>
    </source>
</evidence>
<proteinExistence type="predicted"/>
<dbReference type="EMBL" id="RYUQ01000002">
    <property type="protein sequence ID" value="RYQ26480.1"/>
    <property type="molecule type" value="Genomic_DNA"/>
</dbReference>